<evidence type="ECO:0000313" key="8">
    <source>
        <dbReference type="EMBL" id="KXT52709.1"/>
    </source>
</evidence>
<dbReference type="PANTHER" id="PTHR34296:SF2">
    <property type="entry name" value="ABC TRANSPORTER GUANOSINE-BINDING PROTEIN NUPN"/>
    <property type="match status" value="1"/>
</dbReference>
<evidence type="ECO:0000256" key="1">
    <source>
        <dbReference type="ARBA" id="ARBA00004236"/>
    </source>
</evidence>
<dbReference type="Proteomes" id="UP000070319">
    <property type="component" value="Unassembled WGS sequence"/>
</dbReference>
<evidence type="ECO:0000256" key="5">
    <source>
        <dbReference type="ARBA" id="ARBA00023288"/>
    </source>
</evidence>
<keyword evidence="3 6" id="KW-0732">Signal</keyword>
<dbReference type="GO" id="GO:0005886">
    <property type="term" value="C:plasma membrane"/>
    <property type="evidence" value="ECO:0007669"/>
    <property type="project" value="UniProtKB-SubCell"/>
</dbReference>
<feature type="signal peptide" evidence="6">
    <location>
        <begin position="1"/>
        <end position="26"/>
    </location>
</feature>
<dbReference type="EMBL" id="LTDF01000064">
    <property type="protein sequence ID" value="KXT52709.1"/>
    <property type="molecule type" value="Genomic_DNA"/>
</dbReference>
<sequence>MYNPVRIILAMTTLLVTGALSSCNHADELEPVSLAPQIVFLFSPSGLGDMSYNDCILEGVQKFKMEHKEIDIYIYSPESLLEAEKIFSDWLKRPESEIPVLFVLGSSDYEPMAELHLAEHDLTPNKSILLFESRKQYKAENIHTFQISMFGASYLAGVCAKQCSEMTPLILLANNTDSPINIAKDGFIAGYGSDCNVEYLADDWTGYVSASLAYRKMSDWVVDYDFIFPVAGGSNAGIYRYSREFEYSPFLVGMDIDQSSLSNRITGSVIKHIDQLIYRYLTEWVVTGIMPENQLYGLESGYADWLVAPRYVNDFSSLVNGMRHQAIVFEKEYYETSGY</sequence>
<dbReference type="AlphaFoldDB" id="A0A139LMR1"/>
<evidence type="ECO:0000256" key="3">
    <source>
        <dbReference type="ARBA" id="ARBA00022729"/>
    </source>
</evidence>
<feature type="domain" description="ABC transporter substrate-binding protein PnrA-like" evidence="7">
    <location>
        <begin position="39"/>
        <end position="299"/>
    </location>
</feature>
<gene>
    <name evidence="8" type="ORF">HMPREF2531_01545</name>
</gene>
<dbReference type="RefSeq" id="WP_061435136.1">
    <property type="nucleotide sequence ID" value="NZ_KQ968690.1"/>
</dbReference>
<reference evidence="8 9" key="1">
    <citation type="submission" date="2016-02" db="EMBL/GenBank/DDBJ databases">
        <authorList>
            <person name="Wen L."/>
            <person name="He K."/>
            <person name="Yang H."/>
        </authorList>
    </citation>
    <scope>NUCLEOTIDE SEQUENCE [LARGE SCALE GENOMIC DNA]</scope>
    <source>
        <strain evidence="8 9">KLE1704</strain>
    </source>
</reference>
<evidence type="ECO:0000313" key="9">
    <source>
        <dbReference type="Proteomes" id="UP000070319"/>
    </source>
</evidence>
<accession>A0A139LMR1</accession>
<dbReference type="PANTHER" id="PTHR34296">
    <property type="entry name" value="TRANSCRIPTIONAL ACTIVATOR PROTEIN MED"/>
    <property type="match status" value="1"/>
</dbReference>
<dbReference type="PROSITE" id="PS51257">
    <property type="entry name" value="PROKAR_LIPOPROTEIN"/>
    <property type="match status" value="1"/>
</dbReference>
<name>A0A139LMR1_9BACE</name>
<dbReference type="PATRIC" id="fig|329854.7.peg.1575"/>
<protein>
    <submittedName>
        <fullName evidence="8">Basic membrane protein</fullName>
    </submittedName>
</protein>
<evidence type="ECO:0000256" key="6">
    <source>
        <dbReference type="SAM" id="SignalP"/>
    </source>
</evidence>
<evidence type="ECO:0000259" key="7">
    <source>
        <dbReference type="Pfam" id="PF02608"/>
    </source>
</evidence>
<keyword evidence="2" id="KW-1003">Cell membrane</keyword>
<dbReference type="Pfam" id="PF02608">
    <property type="entry name" value="Bmp"/>
    <property type="match status" value="1"/>
</dbReference>
<dbReference type="InterPro" id="IPR050957">
    <property type="entry name" value="BMP_lipoprotein"/>
</dbReference>
<dbReference type="Gene3D" id="3.40.50.2300">
    <property type="match status" value="2"/>
</dbReference>
<feature type="chain" id="PRO_5007487388" evidence="6">
    <location>
        <begin position="27"/>
        <end position="339"/>
    </location>
</feature>
<keyword evidence="4" id="KW-0472">Membrane</keyword>
<evidence type="ECO:0000256" key="4">
    <source>
        <dbReference type="ARBA" id="ARBA00023136"/>
    </source>
</evidence>
<dbReference type="InterPro" id="IPR003760">
    <property type="entry name" value="PnrA-like"/>
</dbReference>
<comment type="subcellular location">
    <subcellularLocation>
        <location evidence="1">Cell membrane</location>
    </subcellularLocation>
</comment>
<evidence type="ECO:0000256" key="2">
    <source>
        <dbReference type="ARBA" id="ARBA00022475"/>
    </source>
</evidence>
<comment type="caution">
    <text evidence="8">The sequence shown here is derived from an EMBL/GenBank/DDBJ whole genome shotgun (WGS) entry which is preliminary data.</text>
</comment>
<proteinExistence type="predicted"/>
<keyword evidence="5" id="KW-0449">Lipoprotein</keyword>
<organism evidence="8">
    <name type="scientific">Bacteroides intestinalis</name>
    <dbReference type="NCBI Taxonomy" id="329854"/>
    <lineage>
        <taxon>Bacteria</taxon>
        <taxon>Pseudomonadati</taxon>
        <taxon>Bacteroidota</taxon>
        <taxon>Bacteroidia</taxon>
        <taxon>Bacteroidales</taxon>
        <taxon>Bacteroidaceae</taxon>
        <taxon>Bacteroides</taxon>
    </lineage>
</organism>